<dbReference type="EMBL" id="CP089982">
    <property type="protein sequence ID" value="WXA99951.1"/>
    <property type="molecule type" value="Genomic_DNA"/>
</dbReference>
<evidence type="ECO:0000313" key="1">
    <source>
        <dbReference type="EMBL" id="WXA99951.1"/>
    </source>
</evidence>
<dbReference type="Proteomes" id="UP001379533">
    <property type="component" value="Chromosome"/>
</dbReference>
<dbReference type="SUPFAM" id="SSF53474">
    <property type="entry name" value="alpha/beta-Hydrolases"/>
    <property type="match status" value="1"/>
</dbReference>
<gene>
    <name evidence="1" type="ORF">LZC95_24435</name>
</gene>
<dbReference type="InterPro" id="IPR029058">
    <property type="entry name" value="AB_hydrolase_fold"/>
</dbReference>
<name>A0ABZ2KUF8_9BACT</name>
<dbReference type="RefSeq" id="WP_394850592.1">
    <property type="nucleotide sequence ID" value="NZ_CP089982.1"/>
</dbReference>
<evidence type="ECO:0000313" key="2">
    <source>
        <dbReference type="Proteomes" id="UP001379533"/>
    </source>
</evidence>
<sequence length="256" mass="28089">MPEIFGRYTVPGLEGERLVRVHSPSRKIRGPRPLLLLFDGQNVFDDEPSFSGGWHVHTSVDKLSPERHHVPIVVAIDHGGEQRIDELGPFEAPAPKGLPGGGTTRGGKADILLDWIGATLLPDVRGRFPIVEGPVGVCIGGSSMGGLAAMYAHFRRPDLFGGVISMSPSFWFGQRALFAFVSKQPTPHFSRVYLDGGLREGGGNMAALVARMAELLTLRGYGPDKLKLVLDPRGAHGERHWRRRFPAALRFMYRKP</sequence>
<keyword evidence="1" id="KW-0378">Hydrolase</keyword>
<keyword evidence="2" id="KW-1185">Reference proteome</keyword>
<dbReference type="GO" id="GO:0016787">
    <property type="term" value="F:hydrolase activity"/>
    <property type="evidence" value="ECO:0007669"/>
    <property type="project" value="UniProtKB-KW"/>
</dbReference>
<protein>
    <submittedName>
        <fullName evidence="1">Alpha/beta hydrolase</fullName>
    </submittedName>
</protein>
<dbReference type="InterPro" id="IPR000801">
    <property type="entry name" value="Esterase-like"/>
</dbReference>
<accession>A0ABZ2KUF8</accession>
<organism evidence="1 2">
    <name type="scientific">Pendulispora brunnea</name>
    <dbReference type="NCBI Taxonomy" id="2905690"/>
    <lineage>
        <taxon>Bacteria</taxon>
        <taxon>Pseudomonadati</taxon>
        <taxon>Myxococcota</taxon>
        <taxon>Myxococcia</taxon>
        <taxon>Myxococcales</taxon>
        <taxon>Sorangiineae</taxon>
        <taxon>Pendulisporaceae</taxon>
        <taxon>Pendulispora</taxon>
    </lineage>
</organism>
<dbReference type="PANTHER" id="PTHR48098:SF6">
    <property type="entry name" value="FERRI-BACILLIBACTIN ESTERASE BESA"/>
    <property type="match status" value="1"/>
</dbReference>
<dbReference type="InterPro" id="IPR050583">
    <property type="entry name" value="Mycobacterial_A85_antigen"/>
</dbReference>
<proteinExistence type="predicted"/>
<dbReference type="Gene3D" id="3.40.50.1820">
    <property type="entry name" value="alpha/beta hydrolase"/>
    <property type="match status" value="1"/>
</dbReference>
<dbReference type="PANTHER" id="PTHR48098">
    <property type="entry name" value="ENTEROCHELIN ESTERASE-RELATED"/>
    <property type="match status" value="1"/>
</dbReference>
<reference evidence="1 2" key="1">
    <citation type="submission" date="2021-12" db="EMBL/GenBank/DDBJ databases">
        <title>Discovery of the Pendulisporaceae a myxobacterial family with distinct sporulation behavior and unique specialized metabolism.</title>
        <authorList>
            <person name="Garcia R."/>
            <person name="Popoff A."/>
            <person name="Bader C.D."/>
            <person name="Loehr J."/>
            <person name="Walesch S."/>
            <person name="Walt C."/>
            <person name="Boldt J."/>
            <person name="Bunk B."/>
            <person name="Haeckl F.J.F.P.J."/>
            <person name="Gunesch A.P."/>
            <person name="Birkelbach J."/>
            <person name="Nuebel U."/>
            <person name="Pietschmann T."/>
            <person name="Bach T."/>
            <person name="Mueller R."/>
        </authorList>
    </citation>
    <scope>NUCLEOTIDE SEQUENCE [LARGE SCALE GENOMIC DNA]</scope>
    <source>
        <strain evidence="1 2">MSr12523</strain>
    </source>
</reference>
<dbReference type="Pfam" id="PF00756">
    <property type="entry name" value="Esterase"/>
    <property type="match status" value="1"/>
</dbReference>